<proteinExistence type="inferred from homology"/>
<comment type="function">
    <text evidence="3">Allows the formation of correctly charged Asn-tRNA(Asn) or Gln-tRNA(Gln) through the transamidation of misacylated Asp-tRNA(Asn) or Glu-tRNA(Gln) in organisms which lack either or both of asparaginyl-tRNA or glutaminyl-tRNA synthetases. The reaction takes place in the presence of glutamine and ATP through an activated phospho-Asp-tRNA(Asn) or phospho-Glu-tRNA(Gln).</text>
</comment>
<evidence type="ECO:0000256" key="5">
    <source>
        <dbReference type="ARBA" id="ARBA00047913"/>
    </source>
</evidence>
<comment type="catalytic activity">
    <reaction evidence="5">
        <text>L-glutamyl-tRNA(Gln) + L-glutamine + ATP + H2O = L-glutaminyl-tRNA(Gln) + L-glutamate + ADP + phosphate + H(+)</text>
        <dbReference type="Rhea" id="RHEA:17521"/>
        <dbReference type="Rhea" id="RHEA-COMP:9681"/>
        <dbReference type="Rhea" id="RHEA-COMP:9684"/>
        <dbReference type="ChEBI" id="CHEBI:15377"/>
        <dbReference type="ChEBI" id="CHEBI:15378"/>
        <dbReference type="ChEBI" id="CHEBI:29985"/>
        <dbReference type="ChEBI" id="CHEBI:30616"/>
        <dbReference type="ChEBI" id="CHEBI:43474"/>
        <dbReference type="ChEBI" id="CHEBI:58359"/>
        <dbReference type="ChEBI" id="CHEBI:78520"/>
        <dbReference type="ChEBI" id="CHEBI:78521"/>
        <dbReference type="ChEBI" id="CHEBI:456216"/>
    </reaction>
</comment>
<evidence type="ECO:0000313" key="7">
    <source>
        <dbReference type="Proteomes" id="UP000824141"/>
    </source>
</evidence>
<comment type="similarity">
    <text evidence="1">Belongs to the GatC family.</text>
</comment>
<evidence type="ECO:0000256" key="4">
    <source>
        <dbReference type="ARBA" id="ARBA00047380"/>
    </source>
</evidence>
<accession>A0A9D1K2I9</accession>
<dbReference type="NCBIfam" id="TIGR00135">
    <property type="entry name" value="gatC"/>
    <property type="match status" value="1"/>
</dbReference>
<protein>
    <submittedName>
        <fullName evidence="6">Asp-tRNA(Asn)/Glu-tRNA(Gln) amidotransferase subunit GatC</fullName>
    </submittedName>
</protein>
<evidence type="ECO:0000256" key="2">
    <source>
        <dbReference type="ARBA" id="ARBA00011123"/>
    </source>
</evidence>
<name>A0A9D1K2I9_9FIRM</name>
<comment type="caution">
    <text evidence="6">The sequence shown here is derived from an EMBL/GenBank/DDBJ whole genome shotgun (WGS) entry which is preliminary data.</text>
</comment>
<evidence type="ECO:0000256" key="3">
    <source>
        <dbReference type="ARBA" id="ARBA00024799"/>
    </source>
</evidence>
<dbReference type="EMBL" id="DVJM01000194">
    <property type="protein sequence ID" value="HIS79521.1"/>
    <property type="molecule type" value="Genomic_DNA"/>
</dbReference>
<dbReference type="Proteomes" id="UP000824141">
    <property type="component" value="Unassembled WGS sequence"/>
</dbReference>
<reference evidence="6" key="2">
    <citation type="journal article" date="2021" name="PeerJ">
        <title>Extensive microbial diversity within the chicken gut microbiome revealed by metagenomics and culture.</title>
        <authorList>
            <person name="Gilroy R."/>
            <person name="Ravi A."/>
            <person name="Getino M."/>
            <person name="Pursley I."/>
            <person name="Horton D.L."/>
            <person name="Alikhan N.F."/>
            <person name="Baker D."/>
            <person name="Gharbi K."/>
            <person name="Hall N."/>
            <person name="Watson M."/>
            <person name="Adriaenssens E.M."/>
            <person name="Foster-Nyarko E."/>
            <person name="Jarju S."/>
            <person name="Secka A."/>
            <person name="Antonio M."/>
            <person name="Oren A."/>
            <person name="Chaudhuri R.R."/>
            <person name="La Ragione R."/>
            <person name="Hildebrand F."/>
            <person name="Pallen M.J."/>
        </authorList>
    </citation>
    <scope>NUCLEOTIDE SEQUENCE</scope>
    <source>
        <strain evidence="6">6086</strain>
    </source>
</reference>
<gene>
    <name evidence="6" type="primary">gatC</name>
    <name evidence="6" type="ORF">IAD03_09145</name>
</gene>
<dbReference type="GO" id="GO:0006450">
    <property type="term" value="P:regulation of translational fidelity"/>
    <property type="evidence" value="ECO:0007669"/>
    <property type="project" value="InterPro"/>
</dbReference>
<comment type="subunit">
    <text evidence="2">Heterotrimer of A, B and C subunits.</text>
</comment>
<evidence type="ECO:0000256" key="1">
    <source>
        <dbReference type="ARBA" id="ARBA00010757"/>
    </source>
</evidence>
<dbReference type="Gene3D" id="1.10.20.60">
    <property type="entry name" value="Glu-tRNAGln amidotransferase C subunit, N-terminal domain"/>
    <property type="match status" value="1"/>
</dbReference>
<dbReference type="InterPro" id="IPR003837">
    <property type="entry name" value="GatC"/>
</dbReference>
<dbReference type="InterPro" id="IPR036113">
    <property type="entry name" value="Asp/Glu-ADT_sf_sub_c"/>
</dbReference>
<dbReference type="AlphaFoldDB" id="A0A9D1K2I9"/>
<organism evidence="6 7">
    <name type="scientific">Candidatus Caccousia stercoris</name>
    <dbReference type="NCBI Taxonomy" id="2840723"/>
    <lineage>
        <taxon>Bacteria</taxon>
        <taxon>Bacillati</taxon>
        <taxon>Bacillota</taxon>
        <taxon>Clostridia</taxon>
        <taxon>Eubacteriales</taxon>
        <taxon>Oscillospiraceae</taxon>
        <taxon>Oscillospiraceae incertae sedis</taxon>
        <taxon>Candidatus Caccousia</taxon>
    </lineage>
</organism>
<evidence type="ECO:0000313" key="6">
    <source>
        <dbReference type="EMBL" id="HIS79521.1"/>
    </source>
</evidence>
<comment type="catalytic activity">
    <reaction evidence="4">
        <text>L-aspartyl-tRNA(Asn) + L-glutamine + ATP + H2O = L-asparaginyl-tRNA(Asn) + L-glutamate + ADP + phosphate + 2 H(+)</text>
        <dbReference type="Rhea" id="RHEA:14513"/>
        <dbReference type="Rhea" id="RHEA-COMP:9674"/>
        <dbReference type="Rhea" id="RHEA-COMP:9677"/>
        <dbReference type="ChEBI" id="CHEBI:15377"/>
        <dbReference type="ChEBI" id="CHEBI:15378"/>
        <dbReference type="ChEBI" id="CHEBI:29985"/>
        <dbReference type="ChEBI" id="CHEBI:30616"/>
        <dbReference type="ChEBI" id="CHEBI:43474"/>
        <dbReference type="ChEBI" id="CHEBI:58359"/>
        <dbReference type="ChEBI" id="CHEBI:78515"/>
        <dbReference type="ChEBI" id="CHEBI:78516"/>
        <dbReference type="ChEBI" id="CHEBI:456216"/>
    </reaction>
</comment>
<sequence length="92" mass="10183">MDFSITEIANLANLRLTAEETEELRADFEEILQFAAQMQEPEGTAHDSEDLPFLREDVPSPSLTREETLQNAPAVRDGCFVLPRAIGGKAHA</sequence>
<dbReference type="SUPFAM" id="SSF141000">
    <property type="entry name" value="Glu-tRNAGln amidotransferase C subunit"/>
    <property type="match status" value="1"/>
</dbReference>
<reference evidence="6" key="1">
    <citation type="submission" date="2020-10" db="EMBL/GenBank/DDBJ databases">
        <authorList>
            <person name="Gilroy R."/>
        </authorList>
    </citation>
    <scope>NUCLEOTIDE SEQUENCE</scope>
    <source>
        <strain evidence="6">6086</strain>
    </source>
</reference>
<dbReference type="Pfam" id="PF02686">
    <property type="entry name" value="GatC"/>
    <property type="match status" value="1"/>
</dbReference>